<dbReference type="InterPro" id="IPR011711">
    <property type="entry name" value="GntR_C"/>
</dbReference>
<proteinExistence type="predicted"/>
<dbReference type="GO" id="GO:0003700">
    <property type="term" value="F:DNA-binding transcription factor activity"/>
    <property type="evidence" value="ECO:0007669"/>
    <property type="project" value="InterPro"/>
</dbReference>
<accession>A0A8G0ZNW3</accession>
<dbReference type="EMBL" id="CP069370">
    <property type="protein sequence ID" value="QYZ68791.1"/>
    <property type="molecule type" value="Genomic_DNA"/>
</dbReference>
<dbReference type="Proteomes" id="UP000826300">
    <property type="component" value="Chromosome"/>
</dbReference>
<gene>
    <name evidence="5" type="ORF">JO391_13560</name>
</gene>
<keyword evidence="3" id="KW-0804">Transcription</keyword>
<dbReference type="RefSeq" id="WP_220661011.1">
    <property type="nucleotide sequence ID" value="NZ_CP069370.1"/>
</dbReference>
<sequence>MKARDPAPLLSDLAYERILQALFDARLPMGARLSQGELTEVTGIPVGPVRDALKVLEADGILTVHPRSGIEVIRPSTDLVRATFQFRAIIERQAARTFALTAPEAVLRGMLVQHDAAAEEFRAADPNANVSAQLSELEVEFHSPIVACLGNELVDASYRRLQLMARIIKVRAAEFPRAALVSVAEHREVLAACLRRDETAAEMAMARHLTNALNRNLGVA</sequence>
<evidence type="ECO:0000256" key="1">
    <source>
        <dbReference type="ARBA" id="ARBA00023015"/>
    </source>
</evidence>
<name>A0A8G0ZNW3_9RHOB</name>
<dbReference type="SMART" id="SM00895">
    <property type="entry name" value="FCD"/>
    <property type="match status" value="1"/>
</dbReference>
<keyword evidence="2" id="KW-0238">DNA-binding</keyword>
<dbReference type="PROSITE" id="PS50949">
    <property type="entry name" value="HTH_GNTR"/>
    <property type="match status" value="1"/>
</dbReference>
<dbReference type="PANTHER" id="PTHR43537">
    <property type="entry name" value="TRANSCRIPTIONAL REGULATOR, GNTR FAMILY"/>
    <property type="match status" value="1"/>
</dbReference>
<feature type="domain" description="HTH gntR-type" evidence="4">
    <location>
        <begin position="8"/>
        <end position="75"/>
    </location>
</feature>
<dbReference type="InterPro" id="IPR000524">
    <property type="entry name" value="Tscrpt_reg_HTH_GntR"/>
</dbReference>
<dbReference type="PANTHER" id="PTHR43537:SF24">
    <property type="entry name" value="GLUCONATE OPERON TRANSCRIPTIONAL REPRESSOR"/>
    <property type="match status" value="1"/>
</dbReference>
<dbReference type="SMART" id="SM00345">
    <property type="entry name" value="HTH_GNTR"/>
    <property type="match status" value="1"/>
</dbReference>
<dbReference type="SUPFAM" id="SSF46785">
    <property type="entry name" value="Winged helix' DNA-binding domain"/>
    <property type="match status" value="1"/>
</dbReference>
<dbReference type="AlphaFoldDB" id="A0A8G0ZNW3"/>
<dbReference type="Gene3D" id="1.20.120.530">
    <property type="entry name" value="GntR ligand-binding domain-like"/>
    <property type="match status" value="1"/>
</dbReference>
<evidence type="ECO:0000256" key="3">
    <source>
        <dbReference type="ARBA" id="ARBA00023163"/>
    </source>
</evidence>
<dbReference type="Pfam" id="PF07729">
    <property type="entry name" value="FCD"/>
    <property type="match status" value="1"/>
</dbReference>
<dbReference type="InterPro" id="IPR036388">
    <property type="entry name" value="WH-like_DNA-bd_sf"/>
</dbReference>
<organism evidence="5 6">
    <name type="scientific">Neotabrizicola shimadae</name>
    <dbReference type="NCBI Taxonomy" id="2807096"/>
    <lineage>
        <taxon>Bacteria</taxon>
        <taxon>Pseudomonadati</taxon>
        <taxon>Pseudomonadota</taxon>
        <taxon>Alphaproteobacteria</taxon>
        <taxon>Rhodobacterales</taxon>
        <taxon>Paracoccaceae</taxon>
        <taxon>Neotabrizicola</taxon>
    </lineage>
</organism>
<dbReference type="InterPro" id="IPR008920">
    <property type="entry name" value="TF_FadR/GntR_C"/>
</dbReference>
<protein>
    <submittedName>
        <fullName evidence="5">GntR family transcriptional regulator</fullName>
    </submittedName>
</protein>
<evidence type="ECO:0000256" key="2">
    <source>
        <dbReference type="ARBA" id="ARBA00023125"/>
    </source>
</evidence>
<dbReference type="GO" id="GO:0003677">
    <property type="term" value="F:DNA binding"/>
    <property type="evidence" value="ECO:0007669"/>
    <property type="project" value="UniProtKB-KW"/>
</dbReference>
<keyword evidence="6" id="KW-1185">Reference proteome</keyword>
<dbReference type="SUPFAM" id="SSF48008">
    <property type="entry name" value="GntR ligand-binding domain-like"/>
    <property type="match status" value="1"/>
</dbReference>
<keyword evidence="1" id="KW-0805">Transcription regulation</keyword>
<evidence type="ECO:0000313" key="6">
    <source>
        <dbReference type="Proteomes" id="UP000826300"/>
    </source>
</evidence>
<reference evidence="5" key="1">
    <citation type="submission" date="2021-02" db="EMBL/GenBank/DDBJ databases">
        <title>Rhodobacter shimadae sp. nov., an aerobic anoxygenic phototrophic bacterium isolated from a hot spring.</title>
        <authorList>
            <person name="Muramatsu S."/>
            <person name="Haruta S."/>
            <person name="Hirose S."/>
            <person name="Hanada S."/>
        </authorList>
    </citation>
    <scope>NUCLEOTIDE SEQUENCE</scope>
    <source>
        <strain evidence="5">N10</strain>
    </source>
</reference>
<dbReference type="InterPro" id="IPR036390">
    <property type="entry name" value="WH_DNA-bd_sf"/>
</dbReference>
<evidence type="ECO:0000313" key="5">
    <source>
        <dbReference type="EMBL" id="QYZ68791.1"/>
    </source>
</evidence>
<dbReference type="Gene3D" id="1.10.10.10">
    <property type="entry name" value="Winged helix-like DNA-binding domain superfamily/Winged helix DNA-binding domain"/>
    <property type="match status" value="1"/>
</dbReference>
<evidence type="ECO:0000259" key="4">
    <source>
        <dbReference type="PROSITE" id="PS50949"/>
    </source>
</evidence>
<dbReference type="Pfam" id="PF00392">
    <property type="entry name" value="GntR"/>
    <property type="match status" value="1"/>
</dbReference>
<dbReference type="KEGG" id="nsm:JO391_13560"/>